<reference evidence="1" key="2">
    <citation type="submission" date="2020-02" db="EMBL/GenBank/DDBJ databases">
        <authorList>
            <person name="Studholme D.J."/>
        </authorList>
    </citation>
    <scope>NUCLEOTIDE SEQUENCE</scope>
    <source>
        <strain evidence="1">00238/432</strain>
    </source>
</reference>
<evidence type="ECO:0000313" key="1">
    <source>
        <dbReference type="EMBL" id="KAF4321207.1"/>
    </source>
</evidence>
<dbReference type="AlphaFoldDB" id="A0A8J4SDN0"/>
<sequence length="238" mass="26405">MLVERLMHLEPPKVIGYVLDGIATSSGASADKFEYYSTYDTDFGEVGDAFLALCEEDKECNDRFSPKGLQDALQDLILQVDNDSNSTNYKANGIIYERDQYWNKAATIPKGVSVLLLQGKLDARTAPKYAEYLLEVLDGREKELITFEYAIHGVVRTTTLNEGDYTNATCGMMLLASYVSNGGDLKRLDKSCVDKMPAFNLTSSYDTRYQYLNTDDAYDGAFTGEEESSSSHQGEASS</sequence>
<proteinExistence type="predicted"/>
<organism evidence="1 2">
    <name type="scientific">Phytophthora kernoviae 00238/432</name>
    <dbReference type="NCBI Taxonomy" id="1284355"/>
    <lineage>
        <taxon>Eukaryota</taxon>
        <taxon>Sar</taxon>
        <taxon>Stramenopiles</taxon>
        <taxon>Oomycota</taxon>
        <taxon>Peronosporomycetes</taxon>
        <taxon>Peronosporales</taxon>
        <taxon>Peronosporaceae</taxon>
        <taxon>Phytophthora</taxon>
    </lineage>
</organism>
<accession>A0A8J4SDN0</accession>
<dbReference type="Gene3D" id="3.40.50.1820">
    <property type="entry name" value="alpha/beta hydrolase"/>
    <property type="match status" value="1"/>
</dbReference>
<dbReference type="EMBL" id="AOFI03000118">
    <property type="protein sequence ID" value="KAF4321207.1"/>
    <property type="molecule type" value="Genomic_DNA"/>
</dbReference>
<dbReference type="Proteomes" id="UP000702964">
    <property type="component" value="Unassembled WGS sequence"/>
</dbReference>
<dbReference type="InterPro" id="IPR029058">
    <property type="entry name" value="AB_hydrolase_fold"/>
</dbReference>
<comment type="caution">
    <text evidence="1">The sequence shown here is derived from an EMBL/GenBank/DDBJ whole genome shotgun (WGS) entry which is preliminary data.</text>
</comment>
<dbReference type="SUPFAM" id="SSF53474">
    <property type="entry name" value="alpha/beta-Hydrolases"/>
    <property type="match status" value="1"/>
</dbReference>
<gene>
    <name evidence="1" type="ORF">G195_005466</name>
</gene>
<reference evidence="1" key="1">
    <citation type="journal article" date="2015" name="Genom Data">
        <title>Draft genome sequences of Phytophthora kernoviae and Phytophthora ramorum lineage EU2 from Scotland.</title>
        <authorList>
            <person name="Sambles C."/>
            <person name="Schlenzig A."/>
            <person name="O'Neill P."/>
            <person name="Grant M."/>
            <person name="Studholme D.J."/>
        </authorList>
    </citation>
    <scope>NUCLEOTIDE SEQUENCE</scope>
    <source>
        <strain evidence="1">00238/432</strain>
    </source>
</reference>
<evidence type="ECO:0000313" key="2">
    <source>
        <dbReference type="Proteomes" id="UP000702964"/>
    </source>
</evidence>
<protein>
    <recommendedName>
        <fullName evidence="3">Peptidase S33 tripeptidyl aminopeptidase-like C-terminal domain-containing protein</fullName>
    </recommendedName>
</protein>
<evidence type="ECO:0008006" key="3">
    <source>
        <dbReference type="Google" id="ProtNLM"/>
    </source>
</evidence>
<name>A0A8J4SDN0_9STRA</name>